<dbReference type="RefSeq" id="WP_047858568.1">
    <property type="nucleotide sequence ID" value="NZ_CP011509.1"/>
</dbReference>
<gene>
    <name evidence="2" type="ORF">ATI61_10141</name>
</gene>
<evidence type="ECO:0000256" key="1">
    <source>
        <dbReference type="SAM" id="SignalP"/>
    </source>
</evidence>
<protein>
    <submittedName>
        <fullName evidence="2">Type IV pilus assembly protein PilY1</fullName>
    </submittedName>
</protein>
<sequence>MKALRIRPLVVLCLMTLPFVAGATDVRFEQGSLIIPMQRAYQTQCGAVSAYGLIYRFLQKGVTVYWAVQPTKTSHHRCKNTSETATLIDGCDMEVAKESGWPVSLLNNATGEFLAEFDTFDTGNSPNGMGEGPFRVKSTVKRLRYMGGPFIIEASEAAKAIKLLKEDADFEKFRGPEGAVNCAPGTAFNVRVHKANNAFVAPIARIMNEVPPPIALVEGSGGSVGILRQYLFNAGLNFPGAEGTFENHGKIFDVLHQERDLIDDGTHRRGKLNYAPDASLPNKTYYKVMWAPHWEGNTREQAKLKQALDNIAHFADLGNSIFNECASIQTYEDSYWPSDNRRTHYSDNEPTQFMSRRTPEQTVGDGLQTMGTGELTNDGGFATNGQDCSDPGATGDCYIFRNYGDLFSQKGDFPFVITQGLVEGFRVRPGKDYGDGTLRMITTKSTRNLGKNGWDLYISRPKDNNRQKGNILYLAGHSFAGSAAGNRIVLNTLLNLAYKPSSLETSRAEPVADLTYKEDGTLDKVRVLSGTFLDTPPPAHFPERINFQMGAKAADWIFPYVEGRFRSIVASDIDADRQGFAADAEWEASARMPKPGERELFTVLGTNQDGLKKVSFSLSEIGGASCQDDATTGKLRNVCDLQEALALDRNAAGLSVLDPDGNGIVEPVLAALLGDYTHTSQHFVQRVRGFCVAHDRTDSTPYDDMTPTEAKCDNRQFGEVRSTLGGLDHASAAVVGRSDYIELQRPDMAYIGGLDGQLHAIYLRGAIPGRTAPAAGTELWSFIPKGQLPRLRTNDARVDISPVVSDVYVDYEDADRDGVLDPDERNTGIYRWRTVLVSGSGRLGGEMFALDVTDPRYPTVLWDVTAAQDRTNDPDTANNTAFWWSDRQGVPAPDYANLNDARISGPYNYTDFGDALAMNLVPVRRGNVPSFQLIVATNGATSGAQQLQVFALDSGTGKKLWQWERPYGAGTSNSVPGGTSTLDVDNDGSMDRVYVGDMEGRLWELDIHTGANLNAFTNASAGTGSYPLFSTDNPQHPISTVPAIMRLPYDLGTDSIFAGMPAGQAVAGKLALVFGTAGPDWVLTTNPNIKGRVYVVASSPEDIRIRHQLTYDKVNPVSSTQAPLMTRWGNAKQGSSVFFELEEKERAVGSPKLVGSQIVLTTAFGTTENNPFKSDMQGRTLVRDLSKADSKKFESQSGKTAAGSLVLPDGNIITQSMVGLQSTGDKKPLGQVPGSGLAGKRTPARIGSWLDLGRALAE</sequence>
<feature type="signal peptide" evidence="1">
    <location>
        <begin position="1"/>
        <end position="23"/>
    </location>
</feature>
<feature type="chain" id="PRO_5047035264" evidence="1">
    <location>
        <begin position="24"/>
        <end position="1258"/>
    </location>
</feature>
<organism evidence="2 3">
    <name type="scientific">Archangium gephyra</name>
    <dbReference type="NCBI Taxonomy" id="48"/>
    <lineage>
        <taxon>Bacteria</taxon>
        <taxon>Pseudomonadati</taxon>
        <taxon>Myxococcota</taxon>
        <taxon>Myxococcia</taxon>
        <taxon>Myxococcales</taxon>
        <taxon>Cystobacterineae</taxon>
        <taxon>Archangiaceae</taxon>
        <taxon>Archangium</taxon>
    </lineage>
</organism>
<keyword evidence="3" id="KW-1185">Reference proteome</keyword>
<name>A0ABX9KAW6_9BACT</name>
<dbReference type="InterPro" id="IPR011047">
    <property type="entry name" value="Quinoprotein_ADH-like_sf"/>
</dbReference>
<accession>A0ABX9KAW6</accession>
<dbReference type="Proteomes" id="UP000256345">
    <property type="component" value="Unassembled WGS sequence"/>
</dbReference>
<dbReference type="EMBL" id="QUMU01000001">
    <property type="protein sequence ID" value="REG37067.1"/>
    <property type="molecule type" value="Genomic_DNA"/>
</dbReference>
<proteinExistence type="predicted"/>
<evidence type="ECO:0000313" key="3">
    <source>
        <dbReference type="Proteomes" id="UP000256345"/>
    </source>
</evidence>
<keyword evidence="1" id="KW-0732">Signal</keyword>
<comment type="caution">
    <text evidence="2">The sequence shown here is derived from an EMBL/GenBank/DDBJ whole genome shotgun (WGS) entry which is preliminary data.</text>
</comment>
<dbReference type="Gene3D" id="2.140.10.10">
    <property type="entry name" value="Quinoprotein alcohol dehydrogenase-like superfamily"/>
    <property type="match status" value="1"/>
</dbReference>
<dbReference type="SUPFAM" id="SSF50998">
    <property type="entry name" value="Quinoprotein alcohol dehydrogenase-like"/>
    <property type="match status" value="1"/>
</dbReference>
<reference evidence="2 3" key="1">
    <citation type="submission" date="2018-08" db="EMBL/GenBank/DDBJ databases">
        <title>Genomic Encyclopedia of Archaeal and Bacterial Type Strains, Phase II (KMG-II): from individual species to whole genera.</title>
        <authorList>
            <person name="Goeker M."/>
        </authorList>
    </citation>
    <scope>NUCLEOTIDE SEQUENCE [LARGE SCALE GENOMIC DNA]</scope>
    <source>
        <strain evidence="2 3">DSM 2261</strain>
    </source>
</reference>
<evidence type="ECO:0000313" key="2">
    <source>
        <dbReference type="EMBL" id="REG37067.1"/>
    </source>
</evidence>